<proteinExistence type="inferred from homology"/>
<evidence type="ECO:0000259" key="6">
    <source>
        <dbReference type="Pfam" id="PF02465"/>
    </source>
</evidence>
<sequence length="465" mass="49110">MTIQFGGLATGLDTSSIINQLMSLERQPITRLEADKTWLNNRLAAFTQLDSKLKSFADSIKNLNDADTLLKRSVKQSSEDYLSATVSSEALAGTSYQVEVVSLAQVQKSISATGFASKTSLSFGTGSLDLTIDGTSHSIDITADNGSLEGIMRAINDADLGVSAAIINDGSGSPYRLVLTGEDVGKTFSLGTSGLSGGTDTLGDFNVDDGSGTITNPPVQAATQAHIRVDTVDIYSSSNTLTEAIPGVTLDLLQAEVGKTTSLSISLDTKSIKSTIEAFAKGYNEVVSFVTGQSIINEKGGGVLGGDSGINSIKRHLQSMLTKPFANSGVFSSLSQLGFETQKDGTLKVNDTTLSAAVSNNLDSVVSLLTGENGKDGLIAEFQDYLQSMTNSSSGMLQGRKQSINNNIKRIDNQITNMETRLEKRQLTLESQFSAMETLVSGLNSQGSYLSQQMTILSNMMSGSN</sequence>
<keyword evidence="5" id="KW-0964">Secreted</keyword>
<keyword evidence="8" id="KW-0282">Flagellum</keyword>
<accession>A0A7U4DPM5</accession>
<dbReference type="InterPro" id="IPR003481">
    <property type="entry name" value="FliD_N"/>
</dbReference>
<keyword evidence="9" id="KW-1185">Reference proteome</keyword>
<comment type="subcellular location">
    <subcellularLocation>
        <location evidence="5">Secreted</location>
    </subcellularLocation>
    <subcellularLocation>
        <location evidence="5">Bacterial flagellum</location>
    </subcellularLocation>
</comment>
<evidence type="ECO:0000313" key="9">
    <source>
        <dbReference type="Proteomes" id="UP000006365"/>
    </source>
</evidence>
<dbReference type="GO" id="GO:0071973">
    <property type="term" value="P:bacterial-type flagellum-dependent cell motility"/>
    <property type="evidence" value="ECO:0007669"/>
    <property type="project" value="TreeGrafter"/>
</dbReference>
<evidence type="ECO:0000256" key="1">
    <source>
        <dbReference type="ARBA" id="ARBA00009764"/>
    </source>
</evidence>
<dbReference type="GO" id="GO:0009421">
    <property type="term" value="C:bacterial-type flagellum filament cap"/>
    <property type="evidence" value="ECO:0007669"/>
    <property type="project" value="InterPro"/>
</dbReference>
<dbReference type="GO" id="GO:0009424">
    <property type="term" value="C:bacterial-type flagellum hook"/>
    <property type="evidence" value="ECO:0007669"/>
    <property type="project" value="UniProtKB-UniRule"/>
</dbReference>
<gene>
    <name evidence="8" type="ordered locus">Despr_2166</name>
</gene>
<name>A0A7U4DPM5_DESPD</name>
<dbReference type="InterPro" id="IPR040026">
    <property type="entry name" value="FliD"/>
</dbReference>
<comment type="subunit">
    <text evidence="2 5">Homopentamer.</text>
</comment>
<protein>
    <recommendedName>
        <fullName evidence="5">Flagellar hook-associated protein 2</fullName>
        <shortName evidence="5">HAP2</shortName>
    </recommendedName>
    <alternativeName>
        <fullName evidence="5">Flagellar cap protein</fullName>
    </alternativeName>
</protein>
<dbReference type="InterPro" id="IPR010809">
    <property type="entry name" value="FliD_C"/>
</dbReference>
<dbReference type="EMBL" id="CP002364">
    <property type="protein sequence ID" value="ADW18311.1"/>
    <property type="molecule type" value="Genomic_DNA"/>
</dbReference>
<comment type="similarity">
    <text evidence="1 5">Belongs to the FliD family.</text>
</comment>
<dbReference type="Proteomes" id="UP000006365">
    <property type="component" value="Chromosome"/>
</dbReference>
<dbReference type="GO" id="GO:0007155">
    <property type="term" value="P:cell adhesion"/>
    <property type="evidence" value="ECO:0007669"/>
    <property type="project" value="InterPro"/>
</dbReference>
<evidence type="ECO:0000256" key="5">
    <source>
        <dbReference type="RuleBase" id="RU362066"/>
    </source>
</evidence>
<dbReference type="KEGG" id="dpr:Despr_2166"/>
<organism evidence="8 9">
    <name type="scientific">Desulfobulbus propionicus (strain ATCC 33891 / DSM 2032 / VKM B-1956 / 1pr3)</name>
    <dbReference type="NCBI Taxonomy" id="577650"/>
    <lineage>
        <taxon>Bacteria</taxon>
        <taxon>Pseudomonadati</taxon>
        <taxon>Thermodesulfobacteriota</taxon>
        <taxon>Desulfobulbia</taxon>
        <taxon>Desulfobulbales</taxon>
        <taxon>Desulfobulbaceae</taxon>
        <taxon>Desulfobulbus</taxon>
    </lineage>
</organism>
<dbReference type="AlphaFoldDB" id="A0A7U4DPM5"/>
<reference evidence="8 9" key="1">
    <citation type="journal article" date="2011" name="Stand. Genomic Sci.">
        <title>Complete genome sequence of Desulfobulbus propionicus type strain (1pr3).</title>
        <authorList>
            <person name="Pagani I."/>
            <person name="Lapidus A."/>
            <person name="Nolan M."/>
            <person name="Lucas S."/>
            <person name="Hammon N."/>
            <person name="Deshpande S."/>
            <person name="Cheng J.F."/>
            <person name="Chertkov O."/>
            <person name="Davenport K."/>
            <person name="Tapia R."/>
            <person name="Han C."/>
            <person name="Goodwin L."/>
            <person name="Pitluck S."/>
            <person name="Liolios K."/>
            <person name="Mavromatis K."/>
            <person name="Ivanova N."/>
            <person name="Mikhailova N."/>
            <person name="Pati A."/>
            <person name="Chen A."/>
            <person name="Palaniappan K."/>
            <person name="Land M."/>
            <person name="Hauser L."/>
            <person name="Chang Y.J."/>
            <person name="Jeffries C.D."/>
            <person name="Detter J.C."/>
            <person name="Brambilla E."/>
            <person name="Kannan K.P."/>
            <person name="Djao O.D."/>
            <person name="Rohde M."/>
            <person name="Pukall R."/>
            <person name="Spring S."/>
            <person name="Goker M."/>
            <person name="Sikorski J."/>
            <person name="Woyke T."/>
            <person name="Bristow J."/>
            <person name="Eisen J.A."/>
            <person name="Markowitz V."/>
            <person name="Hugenholtz P."/>
            <person name="Kyrpides N.C."/>
            <person name="Klenk H.P."/>
        </authorList>
    </citation>
    <scope>NUCLEOTIDE SEQUENCE [LARGE SCALE GENOMIC DNA]</scope>
    <source>
        <strain evidence="9">ATCC 33891 / DSM 2032 / 1pr3</strain>
    </source>
</reference>
<keyword evidence="3" id="KW-0175">Coiled coil</keyword>
<evidence type="ECO:0000256" key="3">
    <source>
        <dbReference type="ARBA" id="ARBA00023054"/>
    </source>
</evidence>
<evidence type="ECO:0000259" key="7">
    <source>
        <dbReference type="Pfam" id="PF07195"/>
    </source>
</evidence>
<feature type="domain" description="Flagellar hook-associated protein 2 C-terminal" evidence="7">
    <location>
        <begin position="222"/>
        <end position="444"/>
    </location>
</feature>
<dbReference type="GO" id="GO:0005576">
    <property type="term" value="C:extracellular region"/>
    <property type="evidence" value="ECO:0007669"/>
    <property type="project" value="UniProtKB-SubCell"/>
</dbReference>
<keyword evidence="8" id="KW-0966">Cell projection</keyword>
<evidence type="ECO:0000256" key="4">
    <source>
        <dbReference type="ARBA" id="ARBA00023143"/>
    </source>
</evidence>
<feature type="domain" description="Flagellar hook-associated protein 2 N-terminal" evidence="6">
    <location>
        <begin position="10"/>
        <end position="107"/>
    </location>
</feature>
<evidence type="ECO:0000313" key="8">
    <source>
        <dbReference type="EMBL" id="ADW18311.1"/>
    </source>
</evidence>
<keyword evidence="8" id="KW-0969">Cilium</keyword>
<dbReference type="PANTHER" id="PTHR30288:SF0">
    <property type="entry name" value="FLAGELLAR HOOK-ASSOCIATED PROTEIN 2"/>
    <property type="match status" value="1"/>
</dbReference>
<dbReference type="RefSeq" id="WP_015724850.1">
    <property type="nucleotide sequence ID" value="NC_014972.1"/>
</dbReference>
<dbReference type="Pfam" id="PF07195">
    <property type="entry name" value="FliD_C"/>
    <property type="match status" value="1"/>
</dbReference>
<keyword evidence="4 5" id="KW-0975">Bacterial flagellum</keyword>
<evidence type="ECO:0000256" key="2">
    <source>
        <dbReference type="ARBA" id="ARBA00011255"/>
    </source>
</evidence>
<dbReference type="Pfam" id="PF02465">
    <property type="entry name" value="FliD_N"/>
    <property type="match status" value="1"/>
</dbReference>
<comment type="function">
    <text evidence="5">Required for morphogenesis and for the elongation of the flagellar filament by facilitating polymerization of the flagellin monomers at the tip of growing filament. Forms a capping structure, which prevents flagellin subunits (transported through the central channel of the flagellum) from leaking out without polymerization at the distal end.</text>
</comment>
<dbReference type="PANTHER" id="PTHR30288">
    <property type="entry name" value="FLAGELLAR CAP/ASSEMBLY PROTEIN FLID"/>
    <property type="match status" value="1"/>
</dbReference>